<dbReference type="EMBL" id="GBRD01006052">
    <property type="protein sequence ID" value="JAG59769.1"/>
    <property type="molecule type" value="Transcribed_RNA"/>
</dbReference>
<dbReference type="InterPro" id="IPR012341">
    <property type="entry name" value="6hp_glycosidase-like_sf"/>
</dbReference>
<gene>
    <name evidence="3" type="primary">Lancl2_0</name>
    <name evidence="3" type="ORF">CM83_52608</name>
</gene>
<dbReference type="EMBL" id="GBHO01032239">
    <property type="protein sequence ID" value="JAG11365.1"/>
    <property type="molecule type" value="Transcribed_RNA"/>
</dbReference>
<feature type="binding site" evidence="2">
    <location>
        <position position="323"/>
    </location>
    <ligand>
        <name>Zn(2+)</name>
        <dbReference type="ChEBI" id="CHEBI:29105"/>
    </ligand>
</feature>
<dbReference type="Gene3D" id="1.50.10.10">
    <property type="match status" value="1"/>
</dbReference>
<evidence type="ECO:0000313" key="4">
    <source>
        <dbReference type="EMBL" id="JAG59769.1"/>
    </source>
</evidence>
<dbReference type="PRINTS" id="PR01950">
    <property type="entry name" value="LANCSUPER"/>
</dbReference>
<dbReference type="InterPro" id="IPR007822">
    <property type="entry name" value="LANC-like"/>
</dbReference>
<dbReference type="PANTHER" id="PTHR12736:SF21">
    <property type="entry name" value="LANC-LIKE PROTEIN 2"/>
    <property type="match status" value="1"/>
</dbReference>
<dbReference type="GO" id="GO:0031179">
    <property type="term" value="P:peptide modification"/>
    <property type="evidence" value="ECO:0007669"/>
    <property type="project" value="InterPro"/>
</dbReference>
<dbReference type="SMART" id="SM01260">
    <property type="entry name" value="LANC_like"/>
    <property type="match status" value="1"/>
</dbReference>
<evidence type="ECO:0000256" key="1">
    <source>
        <dbReference type="ARBA" id="ARBA00007179"/>
    </source>
</evidence>
<evidence type="ECO:0000313" key="3">
    <source>
        <dbReference type="EMBL" id="JAG11365.1"/>
    </source>
</evidence>
<dbReference type="GO" id="GO:0005886">
    <property type="term" value="C:plasma membrane"/>
    <property type="evidence" value="ECO:0007669"/>
    <property type="project" value="TreeGrafter"/>
</dbReference>
<protein>
    <submittedName>
        <fullName evidence="3">LanC-like protein 2</fullName>
    </submittedName>
</protein>
<dbReference type="PRINTS" id="PR01951">
    <property type="entry name" value="LANCEUKARYTE"/>
</dbReference>
<feature type="binding site" evidence="2">
    <location>
        <position position="276"/>
    </location>
    <ligand>
        <name>Zn(2+)</name>
        <dbReference type="ChEBI" id="CHEBI:29105"/>
    </ligand>
</feature>
<reference evidence="3" key="2">
    <citation type="submission" date="2014-07" db="EMBL/GenBank/DDBJ databases">
        <authorList>
            <person name="Hull J."/>
        </authorList>
    </citation>
    <scope>NUCLEOTIDE SEQUENCE</scope>
</reference>
<dbReference type="CDD" id="cd04794">
    <property type="entry name" value="euk_LANCL"/>
    <property type="match status" value="1"/>
</dbReference>
<dbReference type="AlphaFoldDB" id="A0A0A9X2N3"/>
<dbReference type="InterPro" id="IPR020464">
    <property type="entry name" value="LanC-like_prot_euk"/>
</dbReference>
<dbReference type="SUPFAM" id="SSF158745">
    <property type="entry name" value="LanC-like"/>
    <property type="match status" value="1"/>
</dbReference>
<proteinExistence type="inferred from homology"/>
<dbReference type="GO" id="GO:0005975">
    <property type="term" value="P:carbohydrate metabolic process"/>
    <property type="evidence" value="ECO:0007669"/>
    <property type="project" value="InterPro"/>
</dbReference>
<comment type="similarity">
    <text evidence="1">Belongs to the LanC-like protein family.</text>
</comment>
<accession>A0A0A9X2N3</accession>
<sequence length="398" mass="45085">MPSRYFEPLEDFTTVANAADYIKDNKIVPSLYLKTTELINKLKYNVDEAIGHITDDSDYTIYTGYCGIALYHFNVFRRNGNKESYEIAKSLVFRACRNLNGKRISFLTGDSGPLALAAIFHNHDDNKTEADKTIDRLIHLGTTAPETTPDEILYGWSGYVYALTFVNTFSTTSVIPEKDILTALRRIMRNGVCLAQRRGVKFPPLMWEWHHKNYLGAAHGVAGILYTLLKYNQWASDHEKNGLIKPTLDWLITQRYDSGNFMSSDSSNEDRLVQWCHGAPGFTSLLIVASEAYGDESYLKLALETTDITWNRGLIKKGYSLCHGVAGNAYAFVQLFKKTKEPRDLYRAAAFMEWCLSYPKCQGLKPDRPFSLFEGITGLLYFLTDLKNPLDAAFPGFD</sequence>
<organism evidence="3">
    <name type="scientific">Lygus hesperus</name>
    <name type="common">Western plant bug</name>
    <dbReference type="NCBI Taxonomy" id="30085"/>
    <lineage>
        <taxon>Eukaryota</taxon>
        <taxon>Metazoa</taxon>
        <taxon>Ecdysozoa</taxon>
        <taxon>Arthropoda</taxon>
        <taxon>Hexapoda</taxon>
        <taxon>Insecta</taxon>
        <taxon>Pterygota</taxon>
        <taxon>Neoptera</taxon>
        <taxon>Paraneoptera</taxon>
        <taxon>Hemiptera</taxon>
        <taxon>Heteroptera</taxon>
        <taxon>Panheteroptera</taxon>
        <taxon>Cimicomorpha</taxon>
        <taxon>Miridae</taxon>
        <taxon>Mirini</taxon>
        <taxon>Lygus</taxon>
    </lineage>
</organism>
<reference evidence="3" key="1">
    <citation type="journal article" date="2014" name="PLoS ONE">
        <title>Transcriptome-Based Identification of ABC Transporters in the Western Tarnished Plant Bug Lygus hesperus.</title>
        <authorList>
            <person name="Hull J.J."/>
            <person name="Chaney K."/>
            <person name="Geib S.M."/>
            <person name="Fabrick J.A."/>
            <person name="Brent C.S."/>
            <person name="Walsh D."/>
            <person name="Lavine L.C."/>
        </authorList>
    </citation>
    <scope>NUCLEOTIDE SEQUENCE</scope>
</reference>
<name>A0A0A9X2N3_LYGHE</name>
<dbReference type="PANTHER" id="PTHR12736">
    <property type="entry name" value="LANC-LIKE PROTEIN"/>
    <property type="match status" value="1"/>
</dbReference>
<dbReference type="Pfam" id="PF05147">
    <property type="entry name" value="LANC_like"/>
    <property type="match status" value="1"/>
</dbReference>
<reference evidence="4" key="3">
    <citation type="submission" date="2014-09" db="EMBL/GenBank/DDBJ databases">
        <authorList>
            <person name="Magalhaes I.L.F."/>
            <person name="Oliveira U."/>
            <person name="Santos F.R."/>
            <person name="Vidigal T.H.D.A."/>
            <person name="Brescovit A.D."/>
            <person name="Santos A.J."/>
        </authorList>
    </citation>
    <scope>NUCLEOTIDE SEQUENCE</scope>
</reference>
<dbReference type="GO" id="GO:0046872">
    <property type="term" value="F:metal ion binding"/>
    <property type="evidence" value="ECO:0007669"/>
    <property type="project" value="UniProtKB-KW"/>
</dbReference>
<keyword evidence="2" id="KW-0479">Metal-binding</keyword>
<feature type="binding site" evidence="2">
    <location>
        <position position="322"/>
    </location>
    <ligand>
        <name>Zn(2+)</name>
        <dbReference type="ChEBI" id="CHEBI:29105"/>
    </ligand>
</feature>
<keyword evidence="2" id="KW-0862">Zinc</keyword>
<evidence type="ECO:0000256" key="2">
    <source>
        <dbReference type="PIRSR" id="PIRSR607822-1"/>
    </source>
</evidence>